<organism evidence="3">
    <name type="scientific">Candidatus Kentrum sp. MB</name>
    <dbReference type="NCBI Taxonomy" id="2138164"/>
    <lineage>
        <taxon>Bacteria</taxon>
        <taxon>Pseudomonadati</taxon>
        <taxon>Pseudomonadota</taxon>
        <taxon>Gammaproteobacteria</taxon>
        <taxon>Candidatus Kentrum</taxon>
    </lineage>
</organism>
<name>A0A451BBM6_9GAMM</name>
<proteinExistence type="predicted"/>
<gene>
    <name evidence="1" type="ORF">BECKMB1821G_GA0114241_102923</name>
    <name evidence="3" type="ORF">BECKMB1821H_GA0114242_102924</name>
    <name evidence="2" type="ORF">BECKMB1821I_GA0114274_103924</name>
</gene>
<dbReference type="EMBL" id="CAADFO010000029">
    <property type="protein sequence ID" value="VFK27665.1"/>
    <property type="molecule type" value="Genomic_DNA"/>
</dbReference>
<evidence type="ECO:0000313" key="2">
    <source>
        <dbReference type="EMBL" id="VFK33041.1"/>
    </source>
</evidence>
<protein>
    <submittedName>
        <fullName evidence="3">Uncharacterized protein</fullName>
    </submittedName>
</protein>
<evidence type="ECO:0000313" key="1">
    <source>
        <dbReference type="EMBL" id="VFK27665.1"/>
    </source>
</evidence>
<dbReference type="AlphaFoldDB" id="A0A451BBM6"/>
<dbReference type="EMBL" id="CAADGH010000029">
    <property type="protein sequence ID" value="VFK75706.1"/>
    <property type="molecule type" value="Genomic_DNA"/>
</dbReference>
<accession>A0A451BBM6</accession>
<reference evidence="3" key="1">
    <citation type="submission" date="2019-02" db="EMBL/GenBank/DDBJ databases">
        <authorList>
            <person name="Gruber-Vodicka R. H."/>
            <person name="Seah K. B. B."/>
        </authorList>
    </citation>
    <scope>NUCLEOTIDE SEQUENCE</scope>
    <source>
        <strain evidence="1">BECK_BZ197</strain>
        <strain evidence="3">BECK_BZ198</strain>
        <strain evidence="2">BECK_BZ199</strain>
    </source>
</reference>
<evidence type="ECO:0000313" key="3">
    <source>
        <dbReference type="EMBL" id="VFK75706.1"/>
    </source>
</evidence>
<dbReference type="EMBL" id="CAADFQ010000039">
    <property type="protein sequence ID" value="VFK33041.1"/>
    <property type="molecule type" value="Genomic_DNA"/>
</dbReference>
<sequence>MKVHVGEDDQAPLLCFGMTKICHFERSEKSRNLLFLGVMKLFFMNVNQIVTIKVHDKSERARSLALLRDDNIFGITNRFGMTKHSG</sequence>